<keyword evidence="6" id="KW-1185">Reference proteome</keyword>
<dbReference type="InterPro" id="IPR050194">
    <property type="entry name" value="Glycosyltransferase_grp1"/>
</dbReference>
<dbReference type="RefSeq" id="WP_035553793.1">
    <property type="nucleotide sequence ID" value="NZ_CAXEMP010000299.1"/>
</dbReference>
<dbReference type="AlphaFoldDB" id="A0A059DZ82"/>
<dbReference type="GO" id="GO:0016757">
    <property type="term" value="F:glycosyltransferase activity"/>
    <property type="evidence" value="ECO:0007669"/>
    <property type="project" value="InterPro"/>
</dbReference>
<dbReference type="PANTHER" id="PTHR45947">
    <property type="entry name" value="SULFOQUINOVOSYL TRANSFERASE SQD2"/>
    <property type="match status" value="1"/>
</dbReference>
<dbReference type="STRING" id="1280948.HY36_08105"/>
<feature type="domain" description="Glycosyltransferase subfamily 4-like N-terminal" evidence="2">
    <location>
        <begin position="27"/>
        <end position="193"/>
    </location>
</feature>
<dbReference type="eggNOG" id="COG0438">
    <property type="taxonomic scope" value="Bacteria"/>
</dbReference>
<reference evidence="7 8" key="2">
    <citation type="journal article" date="2018" name="Nat. Biotechnol.">
        <title>A standardized bacterial taxonomy based on genome phylogeny substantially revises the tree of life.</title>
        <authorList>
            <person name="Parks D.H."/>
            <person name="Chuvochina M."/>
            <person name="Waite D.W."/>
            <person name="Rinke C."/>
            <person name="Skarshewski A."/>
            <person name="Chaumeil P.A."/>
            <person name="Hugenholtz P."/>
        </authorList>
    </citation>
    <scope>NUCLEOTIDE SEQUENCE [LARGE SCALE GENOMIC DNA]</scope>
    <source>
        <strain evidence="4">UBA10378</strain>
        <strain evidence="3">UBA8557</strain>
    </source>
</reference>
<evidence type="ECO:0000313" key="3">
    <source>
        <dbReference type="EMBL" id="HAE93395.1"/>
    </source>
</evidence>
<sequence>MNSGPLHPINEPMKIGFRVGTFPKLSETFILDQIEGMIARGHQVSILANDRAKPQEKAVSPEGLHDLSYVRSDNPLLSGLQDRLPYRLRRALTASRERKFCTANDVIICNFGWFGAQVLESANSLSPAPKILTIFHGDDMSRSLLANGGNLYSDLFDQRQMLLPVSDFWSERLQQFGAREEDIFVHRMGVKTENFKYAPKTRSNTDPFKLVTVCRFVEKKGLEYAIRGFAKAVSQAPDLTMRFELIGSGPLEASLKALVRDLGISELVSFSGALPHKEVAHALARSDALVLPSVVSEDGDMEGIPLSLMEAMASGVGVISTYHSGIPELIENGVSGLLAQEKNCDQIADHILTLARNPELAVTLTRNAREVIEEKFNSTKLNDQLEELCKRALTDSGVPPQSTE</sequence>
<proteinExistence type="predicted"/>
<dbReference type="InterPro" id="IPR001296">
    <property type="entry name" value="Glyco_trans_1"/>
</dbReference>
<accession>A0A059DZ82</accession>
<evidence type="ECO:0000313" key="6">
    <source>
        <dbReference type="Proteomes" id="UP000024547"/>
    </source>
</evidence>
<feature type="domain" description="Glycosyl transferase family 1" evidence="1">
    <location>
        <begin position="197"/>
        <end position="370"/>
    </location>
</feature>
<dbReference type="Proteomes" id="UP000024547">
    <property type="component" value="Unassembled WGS sequence"/>
</dbReference>
<comment type="caution">
    <text evidence="5">The sequence shown here is derived from an EMBL/GenBank/DDBJ whole genome shotgun (WGS) entry which is preliminary data.</text>
</comment>
<dbReference type="PANTHER" id="PTHR45947:SF14">
    <property type="entry name" value="SLL1723 PROTEIN"/>
    <property type="match status" value="1"/>
</dbReference>
<evidence type="ECO:0000313" key="5">
    <source>
        <dbReference type="EMBL" id="KCZ59231.1"/>
    </source>
</evidence>
<evidence type="ECO:0000259" key="2">
    <source>
        <dbReference type="Pfam" id="PF13439"/>
    </source>
</evidence>
<dbReference type="Proteomes" id="UP000259173">
    <property type="component" value="Unassembled WGS sequence"/>
</dbReference>
<dbReference type="Proteomes" id="UP000263957">
    <property type="component" value="Unassembled WGS sequence"/>
</dbReference>
<dbReference type="PATRIC" id="fig|1280948.3.peg.2736"/>
<dbReference type="EMBL" id="DMBR01000074">
    <property type="protein sequence ID" value="HAE93395.1"/>
    <property type="molecule type" value="Genomic_DNA"/>
</dbReference>
<name>A0A059DZ82_9PROT</name>
<evidence type="ECO:0000313" key="8">
    <source>
        <dbReference type="Proteomes" id="UP000263957"/>
    </source>
</evidence>
<gene>
    <name evidence="3" type="ORF">DCG65_02460</name>
    <name evidence="4" type="ORF">DD728_05670</name>
    <name evidence="5" type="ORF">HY36_08105</name>
</gene>
<evidence type="ECO:0000259" key="1">
    <source>
        <dbReference type="Pfam" id="PF00534"/>
    </source>
</evidence>
<evidence type="ECO:0000313" key="7">
    <source>
        <dbReference type="Proteomes" id="UP000259173"/>
    </source>
</evidence>
<dbReference type="Gene3D" id="3.40.50.2000">
    <property type="entry name" value="Glycogen Phosphorylase B"/>
    <property type="match status" value="2"/>
</dbReference>
<dbReference type="EMBL" id="AWFH01000045">
    <property type="protein sequence ID" value="KCZ59231.1"/>
    <property type="molecule type" value="Genomic_DNA"/>
</dbReference>
<evidence type="ECO:0000313" key="4">
    <source>
        <dbReference type="EMBL" id="HBQ48360.1"/>
    </source>
</evidence>
<keyword evidence="3" id="KW-0808">Transferase</keyword>
<dbReference type="Pfam" id="PF13439">
    <property type="entry name" value="Glyco_transf_4"/>
    <property type="match status" value="1"/>
</dbReference>
<reference evidence="5 6" key="1">
    <citation type="journal article" date="2014" name="Antonie Van Leeuwenhoek">
        <title>Hyphomonas beringensis sp. nov. and Hyphomonas chukchiensis sp. nov., isolated from surface seawater of the Bering Sea and Chukchi Sea.</title>
        <authorList>
            <person name="Li C."/>
            <person name="Lai Q."/>
            <person name="Li G."/>
            <person name="Dong C."/>
            <person name="Wang J."/>
            <person name="Liao Y."/>
            <person name="Shao Z."/>
        </authorList>
    </citation>
    <scope>NUCLEOTIDE SEQUENCE [LARGE SCALE GENOMIC DNA]</scope>
    <source>
        <strain evidence="5 6">22II1-22F38</strain>
    </source>
</reference>
<dbReference type="SUPFAM" id="SSF53756">
    <property type="entry name" value="UDP-Glycosyltransferase/glycogen phosphorylase"/>
    <property type="match status" value="1"/>
</dbReference>
<organism evidence="5 6">
    <name type="scientific">Hyphomonas atlantica</name>
    <dbReference type="NCBI Taxonomy" id="1280948"/>
    <lineage>
        <taxon>Bacteria</taxon>
        <taxon>Pseudomonadati</taxon>
        <taxon>Pseudomonadota</taxon>
        <taxon>Alphaproteobacteria</taxon>
        <taxon>Hyphomonadales</taxon>
        <taxon>Hyphomonadaceae</taxon>
        <taxon>Hyphomonas</taxon>
    </lineage>
</organism>
<protein>
    <submittedName>
        <fullName evidence="3">Colanic acid biosynthesis glycosyltransferase WcaL</fullName>
    </submittedName>
</protein>
<dbReference type="InterPro" id="IPR028098">
    <property type="entry name" value="Glyco_trans_4-like_N"/>
</dbReference>
<dbReference type="Pfam" id="PF00534">
    <property type="entry name" value="Glycos_transf_1"/>
    <property type="match status" value="1"/>
</dbReference>
<dbReference type="EMBL" id="DOGS01000117">
    <property type="protein sequence ID" value="HBQ48360.1"/>
    <property type="molecule type" value="Genomic_DNA"/>
</dbReference>